<accession>A0A8I6RSJ8</accession>
<dbReference type="GO" id="GO:0000287">
    <property type="term" value="F:magnesium ion binding"/>
    <property type="evidence" value="ECO:0007669"/>
    <property type="project" value="InterPro"/>
</dbReference>
<dbReference type="InterPro" id="IPR027417">
    <property type="entry name" value="P-loop_NTPase"/>
</dbReference>
<dbReference type="PROSITE" id="PS51883">
    <property type="entry name" value="OBG"/>
    <property type="match status" value="1"/>
</dbReference>
<evidence type="ECO:0000313" key="10">
    <source>
        <dbReference type="Proteomes" id="UP000494040"/>
    </source>
</evidence>
<dbReference type="InterPro" id="IPR045086">
    <property type="entry name" value="OBG_GTPase"/>
</dbReference>
<dbReference type="InterPro" id="IPR031167">
    <property type="entry name" value="G_OBG"/>
</dbReference>
<dbReference type="GO" id="GO:0005730">
    <property type="term" value="C:nucleolus"/>
    <property type="evidence" value="ECO:0007669"/>
    <property type="project" value="UniProtKB-SubCell"/>
</dbReference>
<evidence type="ECO:0000256" key="3">
    <source>
        <dbReference type="ARBA" id="ARBA00022517"/>
    </source>
</evidence>
<dbReference type="Gene3D" id="3.40.50.300">
    <property type="entry name" value="P-loop containing nucleotide triphosphate hydrolases"/>
    <property type="match status" value="1"/>
</dbReference>
<dbReference type="OMA" id="VFMVDIF"/>
<dbReference type="PIRSF" id="PIRSF002401">
    <property type="entry name" value="GTP_bd_Obg/CgtA"/>
    <property type="match status" value="1"/>
</dbReference>
<name>A0A8I6RSJ8_CIMLE</name>
<dbReference type="PRINTS" id="PR00326">
    <property type="entry name" value="GTP1OBG"/>
</dbReference>
<proteinExistence type="inferred from homology"/>
<evidence type="ECO:0000256" key="2">
    <source>
        <dbReference type="ARBA" id="ARBA00007699"/>
    </source>
</evidence>
<dbReference type="CDD" id="cd01898">
    <property type="entry name" value="Obg"/>
    <property type="match status" value="1"/>
</dbReference>
<dbReference type="Gene3D" id="2.70.210.12">
    <property type="entry name" value="GTP1/OBG domain"/>
    <property type="match status" value="1"/>
</dbReference>
<keyword evidence="6" id="KW-0539">Nucleus</keyword>
<dbReference type="PANTHER" id="PTHR11702:SF43">
    <property type="entry name" value="GTP-BINDING PROTEIN 10"/>
    <property type="match status" value="1"/>
</dbReference>
<comment type="similarity">
    <text evidence="2">Belongs to the TRAFAC class OBG-HflX-like GTPase superfamily. OBG GTPase family.</text>
</comment>
<dbReference type="AlphaFoldDB" id="A0A8I6RSJ8"/>
<dbReference type="OrthoDB" id="347018at2759"/>
<keyword evidence="10" id="KW-1185">Reference proteome</keyword>
<comment type="subcellular location">
    <subcellularLocation>
        <location evidence="1">Nucleus</location>
        <location evidence="1">Nucleolus</location>
    </subcellularLocation>
</comment>
<dbReference type="SUPFAM" id="SSF82051">
    <property type="entry name" value="Obg GTP-binding protein N-terminal domain"/>
    <property type="match status" value="1"/>
</dbReference>
<sequence>MVFLSMCLLSEKLIRKSKRKILDSLRIYVKGGSGGFGLKKYGGIGGAGGDVIANGLKDATFKDILKKNRSKRFIAGHGENSSSKRILGKKGSDLTIQIPLGVTVYDEAGSKIGEVNKEGEKVLLSEGGIGGCQDTDYCGRTVEGKVVTLDLKLIADIGLVGFPNAGKSTLLSILSNSKPKIASYPFTTIEPNIGVMQYNDLRTITMADLPGLIEGAHVNIGMGFKFLKHVERTKILLVVVDVSGFRLSVRHNIRSCLETIVILNKELELYREELLTKPAVLVVNKMDLPRAKETFYTIEKSIGNLKDCFNTVPEELRPKVPFKFRDIIGIQAINKDETEIKKLKDILRRAVDETELDKELDKESQLFEFIDNRLKIHGPKLI</sequence>
<dbReference type="PANTHER" id="PTHR11702">
    <property type="entry name" value="DEVELOPMENTALLY REGULATED GTP-BINDING PROTEIN-RELATED"/>
    <property type="match status" value="1"/>
</dbReference>
<dbReference type="InterPro" id="IPR036726">
    <property type="entry name" value="GTP1_OBG_dom_sf"/>
</dbReference>
<keyword evidence="4" id="KW-0547">Nucleotide-binding</keyword>
<reference evidence="9" key="1">
    <citation type="submission" date="2022-01" db="UniProtKB">
        <authorList>
            <consortium name="EnsemblMetazoa"/>
        </authorList>
    </citation>
    <scope>IDENTIFICATION</scope>
</reference>
<evidence type="ECO:0008006" key="11">
    <source>
        <dbReference type="Google" id="ProtNLM"/>
    </source>
</evidence>
<dbReference type="Pfam" id="PF01926">
    <property type="entry name" value="MMR_HSR1"/>
    <property type="match status" value="1"/>
</dbReference>
<dbReference type="InterPro" id="IPR006073">
    <property type="entry name" value="GTP-bd"/>
</dbReference>
<dbReference type="RefSeq" id="XP_014250793.1">
    <property type="nucleotide sequence ID" value="XM_014395307.2"/>
</dbReference>
<dbReference type="GO" id="GO:0042254">
    <property type="term" value="P:ribosome biogenesis"/>
    <property type="evidence" value="ECO:0007669"/>
    <property type="project" value="UniProtKB-UniRule"/>
</dbReference>
<evidence type="ECO:0000259" key="8">
    <source>
        <dbReference type="PROSITE" id="PS51883"/>
    </source>
</evidence>
<dbReference type="PROSITE" id="PS51710">
    <property type="entry name" value="G_OBG"/>
    <property type="match status" value="1"/>
</dbReference>
<dbReference type="SUPFAM" id="SSF52540">
    <property type="entry name" value="P-loop containing nucleoside triphosphate hydrolases"/>
    <property type="match status" value="1"/>
</dbReference>
<evidence type="ECO:0000259" key="7">
    <source>
        <dbReference type="PROSITE" id="PS51710"/>
    </source>
</evidence>
<dbReference type="EnsemblMetazoa" id="XM_014395307.2">
    <property type="protein sequence ID" value="XP_014250793.1"/>
    <property type="gene ID" value="LOC106667390"/>
</dbReference>
<feature type="domain" description="OBG-type G" evidence="7">
    <location>
        <begin position="155"/>
        <end position="352"/>
    </location>
</feature>
<dbReference type="GeneID" id="106667390"/>
<dbReference type="InterPro" id="IPR006169">
    <property type="entry name" value="GTP1_OBG_dom"/>
</dbReference>
<organism evidence="9 10">
    <name type="scientific">Cimex lectularius</name>
    <name type="common">Bed bug</name>
    <name type="synonym">Acanthia lectularia</name>
    <dbReference type="NCBI Taxonomy" id="79782"/>
    <lineage>
        <taxon>Eukaryota</taxon>
        <taxon>Metazoa</taxon>
        <taxon>Ecdysozoa</taxon>
        <taxon>Arthropoda</taxon>
        <taxon>Hexapoda</taxon>
        <taxon>Insecta</taxon>
        <taxon>Pterygota</taxon>
        <taxon>Neoptera</taxon>
        <taxon>Paraneoptera</taxon>
        <taxon>Hemiptera</taxon>
        <taxon>Heteroptera</taxon>
        <taxon>Panheteroptera</taxon>
        <taxon>Cimicomorpha</taxon>
        <taxon>Cimicidae</taxon>
        <taxon>Cimex</taxon>
    </lineage>
</organism>
<dbReference type="Proteomes" id="UP000494040">
    <property type="component" value="Unassembled WGS sequence"/>
</dbReference>
<dbReference type="KEGG" id="clec:106667390"/>
<evidence type="ECO:0000256" key="4">
    <source>
        <dbReference type="ARBA" id="ARBA00022741"/>
    </source>
</evidence>
<dbReference type="InterPro" id="IPR014100">
    <property type="entry name" value="GTP-bd_Obg/CgtA"/>
</dbReference>
<feature type="domain" description="Obg" evidence="8">
    <location>
        <begin position="19"/>
        <end position="154"/>
    </location>
</feature>
<dbReference type="Pfam" id="PF01018">
    <property type="entry name" value="GTP1_OBG"/>
    <property type="match status" value="1"/>
</dbReference>
<keyword evidence="3" id="KW-0690">Ribosome biogenesis</keyword>
<evidence type="ECO:0000313" key="9">
    <source>
        <dbReference type="EnsemblMetazoa" id="XP_014250793.1"/>
    </source>
</evidence>
<dbReference type="GO" id="GO:0003924">
    <property type="term" value="F:GTPase activity"/>
    <property type="evidence" value="ECO:0007669"/>
    <property type="project" value="InterPro"/>
</dbReference>
<evidence type="ECO:0000256" key="5">
    <source>
        <dbReference type="ARBA" id="ARBA00023134"/>
    </source>
</evidence>
<evidence type="ECO:0000256" key="1">
    <source>
        <dbReference type="ARBA" id="ARBA00004604"/>
    </source>
</evidence>
<keyword evidence="5" id="KW-0342">GTP-binding</keyword>
<dbReference type="GO" id="GO:0005739">
    <property type="term" value="C:mitochondrion"/>
    <property type="evidence" value="ECO:0007669"/>
    <property type="project" value="TreeGrafter"/>
</dbReference>
<dbReference type="GO" id="GO:0005525">
    <property type="term" value="F:GTP binding"/>
    <property type="evidence" value="ECO:0007669"/>
    <property type="project" value="UniProtKB-KW"/>
</dbReference>
<protein>
    <recommendedName>
        <fullName evidence="11">GTP-binding protein 10 homolog</fullName>
    </recommendedName>
</protein>
<evidence type="ECO:0000256" key="6">
    <source>
        <dbReference type="ARBA" id="ARBA00023242"/>
    </source>
</evidence>